<dbReference type="Proteomes" id="UP001732780">
    <property type="component" value="Chromosome 30"/>
</dbReference>
<organism evidence="1 2">
    <name type="scientific">Camelus bactrianus</name>
    <name type="common">Bactrian camel</name>
    <dbReference type="NCBI Taxonomy" id="9837"/>
    <lineage>
        <taxon>Eukaryota</taxon>
        <taxon>Metazoa</taxon>
        <taxon>Chordata</taxon>
        <taxon>Craniata</taxon>
        <taxon>Vertebrata</taxon>
        <taxon>Euteleostomi</taxon>
        <taxon>Mammalia</taxon>
        <taxon>Eutheria</taxon>
        <taxon>Laurasiatheria</taxon>
        <taxon>Artiodactyla</taxon>
        <taxon>Tylopoda</taxon>
        <taxon>Camelidae</taxon>
        <taxon>Camelus</taxon>
    </lineage>
</organism>
<evidence type="ECO:0000313" key="2">
    <source>
        <dbReference type="RefSeq" id="XP_074211314.1"/>
    </source>
</evidence>
<name>A0AC58PMP1_CAMBA</name>
<keyword evidence="1" id="KW-1185">Reference proteome</keyword>
<sequence length="382" mass="41946">MLGEFKTFQVSDRRPVKATIKQLWKVSPTPCPRPDAHCFLSPPTCSDASQRKVPLFDFRGDFLHRSKKTRTIRINPEVLTRMCVHQVAVAPNSQAPGSFAKCDGRQPPPPRARDAHIYVQTSQHVYGAAGAPECKPFTQRPASHQERLGTQAWPAAGPGLGSRGGLWSSRSLPARLRLLTPSSHPDRYTGGLPGKLRACSSSLCPREGSHDGSRKPGGHRLRRKQEGTRGKVKLALPAPSLNTPELPGLPVYTRLAEGAFPRSGPSVHAGLVLTNSPATYFHPRGRRTQPSLPAPTSRKGAATASAQTAQWSRNRPLRLRATNLPGGALSPPRRAPRGRLIGRRGRSRDQRPPVTRLHRRVARWPVTWRQPPESRGRPEHCG</sequence>
<gene>
    <name evidence="2" type="primary">LOC123617174</name>
</gene>
<protein>
    <submittedName>
        <fullName evidence="2">Uncharacterized protein LOC123617174</fullName>
    </submittedName>
</protein>
<proteinExistence type="predicted"/>
<accession>A0AC58PMP1</accession>
<dbReference type="RefSeq" id="XP_074211314.1">
    <property type="nucleotide sequence ID" value="XM_074355213.1"/>
</dbReference>
<evidence type="ECO:0000313" key="1">
    <source>
        <dbReference type="Proteomes" id="UP001732780"/>
    </source>
</evidence>
<reference evidence="2" key="1">
    <citation type="submission" date="2025-08" db="UniProtKB">
        <authorList>
            <consortium name="RefSeq"/>
        </authorList>
    </citation>
    <scope>IDENTIFICATION</scope>
    <source>
        <tissue evidence="2">Blood</tissue>
    </source>
</reference>